<keyword evidence="7 9" id="KW-0472">Membrane</keyword>
<evidence type="ECO:0000256" key="1">
    <source>
        <dbReference type="ARBA" id="ARBA00004141"/>
    </source>
</evidence>
<feature type="transmembrane region" description="Helical" evidence="9">
    <location>
        <begin position="149"/>
        <end position="170"/>
    </location>
</feature>
<dbReference type="GO" id="GO:0006865">
    <property type="term" value="P:amino acid transport"/>
    <property type="evidence" value="ECO:0007669"/>
    <property type="project" value="UniProtKB-KW"/>
</dbReference>
<feature type="transmembrane region" description="Helical" evidence="9">
    <location>
        <begin position="99"/>
        <end position="118"/>
    </location>
</feature>
<dbReference type="SUPFAM" id="SSF103473">
    <property type="entry name" value="MFS general substrate transporter"/>
    <property type="match status" value="1"/>
</dbReference>
<evidence type="ECO:0000256" key="7">
    <source>
        <dbReference type="ARBA" id="ARBA00023136"/>
    </source>
</evidence>
<dbReference type="Pfam" id="PF07690">
    <property type="entry name" value="MFS_1"/>
    <property type="match status" value="1"/>
</dbReference>
<dbReference type="GO" id="GO:0022857">
    <property type="term" value="F:transmembrane transporter activity"/>
    <property type="evidence" value="ECO:0007669"/>
    <property type="project" value="InterPro"/>
</dbReference>
<dbReference type="PANTHER" id="PTHR20772:SF2">
    <property type="entry name" value="PROTEIN FMP42"/>
    <property type="match status" value="1"/>
</dbReference>
<evidence type="ECO:0000313" key="10">
    <source>
        <dbReference type="EMBL" id="GIX65147.1"/>
    </source>
</evidence>
<comment type="caution">
    <text evidence="10">The sequence shown here is derived from an EMBL/GenBank/DDBJ whole genome shotgun (WGS) entry which is preliminary data.</text>
</comment>
<sequence length="630" mass="68998">MASTSTNEQSCAKRLKIDTVDPKLLPPPHINVYLRLGIYLYYIFSSGCIYWGWNGLQEILYKAGAFEDYCVAENASPPRSLYGVDYVDCPDRAGGINNLYTLAYATHFICSFFSGWLLDKFGPRVCFMVGHVFSIVAWALVFCLPRNGIVLRVSFVLIGLFCEACYIPLLSMSKYFPKGASTIIAVMGSMRSVSYFVPTLLSWIYHTPAIAKESLWIIGLCYLLIANVLCLASGFFIVPKDTPISPSDKGAITPTESEIKSAGESEPESVVAPAGTEKGSIVDTIRGGFRSPLLVEFIILCLSVCLFMPSIEFINKSQADLLIASGDGGDATGVFKYVNILTFVPGPFLGAVMDKIGPAIVMNFLHTCALLYYVCASIDVYAMKIAACGCYLFAGSLCISTVYCYINTRFPAQYFGVLVTVIFGLAGLVTLANIPIYNWGLTLVAEIREQRFRPLTFLFMIDLNFKPIEVRYVAHRRLDDEGVAVAVHEHVVELALGQRQAQEERVVAGLAASQHVRPALALGLLQNVVQILHRPLAFGQPALLVAELEVEGREKADRSRRRLGQQCPRAAVVAGEADLAEPGLVEVLGVEEVRLKLVVRHKLNGVTTKRSSPPRRCADSASAPPAPWGR</sequence>
<feature type="transmembrane region" description="Helical" evidence="9">
    <location>
        <begin position="182"/>
        <end position="204"/>
    </location>
</feature>
<dbReference type="InterPro" id="IPR052599">
    <property type="entry name" value="SLC43A_AATransporter"/>
</dbReference>
<evidence type="ECO:0000256" key="6">
    <source>
        <dbReference type="ARBA" id="ARBA00022989"/>
    </source>
</evidence>
<feature type="transmembrane region" description="Helical" evidence="9">
    <location>
        <begin position="412"/>
        <end position="434"/>
    </location>
</feature>
<evidence type="ECO:0000256" key="4">
    <source>
        <dbReference type="ARBA" id="ARBA00022692"/>
    </source>
</evidence>
<name>A0AAV4LZB0_BABCB</name>
<evidence type="ECO:0000256" key="9">
    <source>
        <dbReference type="SAM" id="Phobius"/>
    </source>
</evidence>
<evidence type="ECO:0000256" key="3">
    <source>
        <dbReference type="ARBA" id="ARBA00022448"/>
    </source>
</evidence>
<dbReference type="Proteomes" id="UP001497744">
    <property type="component" value="Unassembled WGS sequence"/>
</dbReference>
<evidence type="ECO:0000313" key="11">
    <source>
        <dbReference type="Proteomes" id="UP001497744"/>
    </source>
</evidence>
<keyword evidence="5" id="KW-0029">Amino-acid transport</keyword>
<feature type="transmembrane region" description="Helical" evidence="9">
    <location>
        <begin position="125"/>
        <end position="143"/>
    </location>
</feature>
<organism evidence="10 11">
    <name type="scientific">Babesia caballi</name>
    <dbReference type="NCBI Taxonomy" id="5871"/>
    <lineage>
        <taxon>Eukaryota</taxon>
        <taxon>Sar</taxon>
        <taxon>Alveolata</taxon>
        <taxon>Apicomplexa</taxon>
        <taxon>Aconoidasida</taxon>
        <taxon>Piroplasmida</taxon>
        <taxon>Babesiidae</taxon>
        <taxon>Babesia</taxon>
    </lineage>
</organism>
<keyword evidence="3" id="KW-0813">Transport</keyword>
<evidence type="ECO:0000256" key="8">
    <source>
        <dbReference type="SAM" id="MobiDB-lite"/>
    </source>
</evidence>
<keyword evidence="11" id="KW-1185">Reference proteome</keyword>
<dbReference type="InterPro" id="IPR011701">
    <property type="entry name" value="MFS"/>
</dbReference>
<dbReference type="GeneID" id="94196628"/>
<reference evidence="10 11" key="1">
    <citation type="submission" date="2021-06" db="EMBL/GenBank/DDBJ databases">
        <title>Genome sequence of Babesia caballi.</title>
        <authorList>
            <person name="Yamagishi J."/>
            <person name="Kidaka T."/>
            <person name="Ochi A."/>
        </authorList>
    </citation>
    <scope>NUCLEOTIDE SEQUENCE [LARGE SCALE GENOMIC DNA]</scope>
    <source>
        <strain evidence="10">USDA-D6B2</strain>
    </source>
</reference>
<feature type="region of interest" description="Disordered" evidence="8">
    <location>
        <begin position="247"/>
        <end position="266"/>
    </location>
</feature>
<dbReference type="PANTHER" id="PTHR20772">
    <property type="entry name" value="PROTEIN FMP42"/>
    <property type="match status" value="1"/>
</dbReference>
<evidence type="ECO:0000256" key="5">
    <source>
        <dbReference type="ARBA" id="ARBA00022970"/>
    </source>
</evidence>
<feature type="transmembrane region" description="Helical" evidence="9">
    <location>
        <begin position="293"/>
        <end position="311"/>
    </location>
</feature>
<gene>
    <name evidence="10" type="ORF">BcabD6B2_45820</name>
</gene>
<comment type="subcellular location">
    <subcellularLocation>
        <location evidence="1">Membrane</location>
        <topology evidence="1">Multi-pass membrane protein</topology>
    </subcellularLocation>
</comment>
<feature type="transmembrane region" description="Helical" evidence="9">
    <location>
        <begin position="356"/>
        <end position="374"/>
    </location>
</feature>
<feature type="transmembrane region" description="Helical" evidence="9">
    <location>
        <begin position="216"/>
        <end position="238"/>
    </location>
</feature>
<keyword evidence="6 9" id="KW-1133">Transmembrane helix</keyword>
<comment type="similarity">
    <text evidence="2">Belongs to the SLC43A transporter (TC 2.A.1.44) family.</text>
</comment>
<protein>
    <submittedName>
        <fullName evidence="10">Major facilitator superfamily MFS-1 protein</fullName>
    </submittedName>
</protein>
<dbReference type="GO" id="GO:0016020">
    <property type="term" value="C:membrane"/>
    <property type="evidence" value="ECO:0007669"/>
    <property type="project" value="UniProtKB-SubCell"/>
</dbReference>
<feature type="transmembrane region" description="Helical" evidence="9">
    <location>
        <begin position="386"/>
        <end position="406"/>
    </location>
</feature>
<dbReference type="InterPro" id="IPR036259">
    <property type="entry name" value="MFS_trans_sf"/>
</dbReference>
<dbReference type="Gene3D" id="1.20.1250.20">
    <property type="entry name" value="MFS general substrate transporter like domains"/>
    <property type="match status" value="1"/>
</dbReference>
<keyword evidence="4 9" id="KW-0812">Transmembrane</keyword>
<feature type="transmembrane region" description="Helical" evidence="9">
    <location>
        <begin position="32"/>
        <end position="53"/>
    </location>
</feature>
<proteinExistence type="inferred from homology"/>
<dbReference type="RefSeq" id="XP_067717216.1">
    <property type="nucleotide sequence ID" value="XM_067861115.1"/>
</dbReference>
<dbReference type="AlphaFoldDB" id="A0AAV4LZB0"/>
<accession>A0AAV4LZB0</accession>
<feature type="region of interest" description="Disordered" evidence="8">
    <location>
        <begin position="607"/>
        <end position="630"/>
    </location>
</feature>
<dbReference type="EMBL" id="BPLF01000004">
    <property type="protein sequence ID" value="GIX65147.1"/>
    <property type="molecule type" value="Genomic_DNA"/>
</dbReference>
<evidence type="ECO:0000256" key="2">
    <source>
        <dbReference type="ARBA" id="ARBA00006595"/>
    </source>
</evidence>